<evidence type="ECO:0000313" key="2">
    <source>
        <dbReference type="EMBL" id="OOP74665.1"/>
    </source>
</evidence>
<sequence>MENWLKILYTLGFIFSVCLIAAGFFKKIKPIYLIVYCIFIIAGVAFSGLGEWNHKPNSDNNIQIKKIDNKRNYTIKSFEIIDKNNKLVKFNFSEDGPDSIEVNFDNKKTDINGYSGSIYQTKDNNDNTLSGRNQILLVDQNRIRLSEDLEQAIKEKLS</sequence>
<name>A0A1S9NB09_CLOBE</name>
<feature type="transmembrane region" description="Helical" evidence="1">
    <location>
        <begin position="31"/>
        <end position="49"/>
    </location>
</feature>
<gene>
    <name evidence="2" type="ORF">CBEIBR21_00420</name>
</gene>
<evidence type="ECO:0000256" key="1">
    <source>
        <dbReference type="SAM" id="Phobius"/>
    </source>
</evidence>
<accession>A0A1S9NB09</accession>
<keyword evidence="1" id="KW-1133">Transmembrane helix</keyword>
<dbReference type="EMBL" id="MWMH01000001">
    <property type="protein sequence ID" value="OOP74665.1"/>
    <property type="molecule type" value="Genomic_DNA"/>
</dbReference>
<evidence type="ECO:0000313" key="3">
    <source>
        <dbReference type="Proteomes" id="UP000190959"/>
    </source>
</evidence>
<reference evidence="2 3" key="1">
    <citation type="submission" date="2017-02" db="EMBL/GenBank/DDBJ databases">
        <title>Genome sequence of Clostridium beijerinckii Br21.</title>
        <authorList>
            <person name="Fonseca B.C."/>
            <person name="Guazzaroni M.E."/>
            <person name="Riano-Pachon D.M."/>
            <person name="Reginatto V."/>
        </authorList>
    </citation>
    <scope>NUCLEOTIDE SEQUENCE [LARGE SCALE GENOMIC DNA]</scope>
    <source>
        <strain evidence="2 3">Br21</strain>
    </source>
</reference>
<keyword evidence="1" id="KW-0812">Transmembrane</keyword>
<dbReference type="AlphaFoldDB" id="A0A1S9NB09"/>
<feature type="transmembrane region" description="Helical" evidence="1">
    <location>
        <begin position="7"/>
        <end position="25"/>
    </location>
</feature>
<comment type="caution">
    <text evidence="2">The sequence shown here is derived from an EMBL/GenBank/DDBJ whole genome shotgun (WGS) entry which is preliminary data.</text>
</comment>
<protein>
    <submittedName>
        <fullName evidence="2">Uncharacterized protein</fullName>
    </submittedName>
</protein>
<keyword evidence="1" id="KW-0472">Membrane</keyword>
<dbReference type="RefSeq" id="WP_078114214.1">
    <property type="nucleotide sequence ID" value="NZ_MWMH01000001.1"/>
</dbReference>
<dbReference type="Proteomes" id="UP000190959">
    <property type="component" value="Unassembled WGS sequence"/>
</dbReference>
<organism evidence="2 3">
    <name type="scientific">Clostridium beijerinckii</name>
    <name type="common">Clostridium MP</name>
    <dbReference type="NCBI Taxonomy" id="1520"/>
    <lineage>
        <taxon>Bacteria</taxon>
        <taxon>Bacillati</taxon>
        <taxon>Bacillota</taxon>
        <taxon>Clostridia</taxon>
        <taxon>Eubacteriales</taxon>
        <taxon>Clostridiaceae</taxon>
        <taxon>Clostridium</taxon>
    </lineage>
</organism>
<proteinExistence type="predicted"/>